<evidence type="ECO:0000313" key="2">
    <source>
        <dbReference type="Proteomes" id="UP000308197"/>
    </source>
</evidence>
<dbReference type="EMBL" id="ML211045">
    <property type="protein sequence ID" value="TFK90475.1"/>
    <property type="molecule type" value="Genomic_DNA"/>
</dbReference>
<sequence length="671" mass="75640">MFDRHDPLVYTARAEEDLMSHHEAKAIRRPYEKSPAQRNSSYSSFVQHHFARFLPVHFNKSIPQLPHGLRARAVPVSPSHMAAPSCVADTENALSNMLKHWSGLDQRMSETSRLVNASRPVNRLPVELLVTIFRYIHGDPPKHRYDVCFTGYMERKAPWYPMIAVCHYWYTIVCTTPMLWRLVRILPETKPELMELVLSRSKELPIEVDIYFPAKVAPFTQVLLRHCSRISSFHAQDVSRSQASHIYHLVRQPMPTLRTLNMWFDPVLASQTADDDDIADLGIVQEKEVFMLKLSVDLYPELRELSLRGVGLRGLLPSGVYGGSPPNLTHLELRDSTSPYCNIVEFVRFLGDCRRLQFLTIVRFRPSDEGFNTHVGISALDPLPVVGLAPTLRRLVLENIDMYIARLLSGLTVPASTDIRLTKLINIHDGDELRFPEALVEEGFLTVLPTKKTGLPLLSALTSVHICLSDGSAHLVADAGEHSMSFTIKVDPQDCRPNLAPDIHDDMELLTAASDSIVELTVMNVGDLKISDTDFDGLLCSLPKLKILSVFSVRPPAGDDLASLEDELMETAEFHDGCEALEELNLNCLKPSDDEKLIDNLEMWLRHRSSQGMRLKHLRIELAGRGESTNLGDAEQAAREARFVDTLRPLVDTMECAHRILVERTFEVSLS</sequence>
<organism evidence="1 2">
    <name type="scientific">Polyporus arcularius HHB13444</name>
    <dbReference type="NCBI Taxonomy" id="1314778"/>
    <lineage>
        <taxon>Eukaryota</taxon>
        <taxon>Fungi</taxon>
        <taxon>Dikarya</taxon>
        <taxon>Basidiomycota</taxon>
        <taxon>Agaricomycotina</taxon>
        <taxon>Agaricomycetes</taxon>
        <taxon>Polyporales</taxon>
        <taxon>Polyporaceae</taxon>
        <taxon>Polyporus</taxon>
    </lineage>
</organism>
<reference evidence="1 2" key="1">
    <citation type="journal article" date="2019" name="Nat. Ecol. Evol.">
        <title>Megaphylogeny resolves global patterns of mushroom evolution.</title>
        <authorList>
            <person name="Varga T."/>
            <person name="Krizsan K."/>
            <person name="Foldi C."/>
            <person name="Dima B."/>
            <person name="Sanchez-Garcia M."/>
            <person name="Sanchez-Ramirez S."/>
            <person name="Szollosi G.J."/>
            <person name="Szarkandi J.G."/>
            <person name="Papp V."/>
            <person name="Albert L."/>
            <person name="Andreopoulos W."/>
            <person name="Angelini C."/>
            <person name="Antonin V."/>
            <person name="Barry K.W."/>
            <person name="Bougher N.L."/>
            <person name="Buchanan P."/>
            <person name="Buyck B."/>
            <person name="Bense V."/>
            <person name="Catcheside P."/>
            <person name="Chovatia M."/>
            <person name="Cooper J."/>
            <person name="Damon W."/>
            <person name="Desjardin D."/>
            <person name="Finy P."/>
            <person name="Geml J."/>
            <person name="Haridas S."/>
            <person name="Hughes K."/>
            <person name="Justo A."/>
            <person name="Karasinski D."/>
            <person name="Kautmanova I."/>
            <person name="Kiss B."/>
            <person name="Kocsube S."/>
            <person name="Kotiranta H."/>
            <person name="LaButti K.M."/>
            <person name="Lechner B.E."/>
            <person name="Liimatainen K."/>
            <person name="Lipzen A."/>
            <person name="Lukacs Z."/>
            <person name="Mihaltcheva S."/>
            <person name="Morgado L.N."/>
            <person name="Niskanen T."/>
            <person name="Noordeloos M.E."/>
            <person name="Ohm R.A."/>
            <person name="Ortiz-Santana B."/>
            <person name="Ovrebo C."/>
            <person name="Racz N."/>
            <person name="Riley R."/>
            <person name="Savchenko A."/>
            <person name="Shiryaev A."/>
            <person name="Soop K."/>
            <person name="Spirin V."/>
            <person name="Szebenyi C."/>
            <person name="Tomsovsky M."/>
            <person name="Tulloss R.E."/>
            <person name="Uehling J."/>
            <person name="Grigoriev I.V."/>
            <person name="Vagvolgyi C."/>
            <person name="Papp T."/>
            <person name="Martin F.M."/>
            <person name="Miettinen O."/>
            <person name="Hibbett D.S."/>
            <person name="Nagy L.G."/>
        </authorList>
    </citation>
    <scope>NUCLEOTIDE SEQUENCE [LARGE SCALE GENOMIC DNA]</scope>
    <source>
        <strain evidence="1 2">HHB13444</strain>
    </source>
</reference>
<dbReference type="Gene3D" id="3.80.10.10">
    <property type="entry name" value="Ribonuclease Inhibitor"/>
    <property type="match status" value="1"/>
</dbReference>
<gene>
    <name evidence="1" type="ORF">K466DRAFT_660805</name>
</gene>
<dbReference type="STRING" id="1314778.A0A5C3PL45"/>
<name>A0A5C3PL45_9APHY</name>
<accession>A0A5C3PL45</accession>
<dbReference type="AlphaFoldDB" id="A0A5C3PL45"/>
<keyword evidence="2" id="KW-1185">Reference proteome</keyword>
<proteinExistence type="predicted"/>
<dbReference type="SUPFAM" id="SSF52047">
    <property type="entry name" value="RNI-like"/>
    <property type="match status" value="1"/>
</dbReference>
<protein>
    <submittedName>
        <fullName evidence="1">Uncharacterized protein</fullName>
    </submittedName>
</protein>
<dbReference type="InterPro" id="IPR032675">
    <property type="entry name" value="LRR_dom_sf"/>
</dbReference>
<dbReference type="InParanoid" id="A0A5C3PL45"/>
<evidence type="ECO:0000313" key="1">
    <source>
        <dbReference type="EMBL" id="TFK90475.1"/>
    </source>
</evidence>
<dbReference type="Proteomes" id="UP000308197">
    <property type="component" value="Unassembled WGS sequence"/>
</dbReference>